<evidence type="ECO:0000256" key="1">
    <source>
        <dbReference type="ARBA" id="ARBA00023268"/>
    </source>
</evidence>
<dbReference type="AlphaFoldDB" id="A0A8J6HH58"/>
<keyword evidence="5" id="KW-1185">Reference proteome</keyword>
<feature type="domain" description="Reverse transcriptase/retrotransposon-derived protein RNase H-like" evidence="3">
    <location>
        <begin position="392"/>
        <end position="486"/>
    </location>
</feature>
<name>A0A8J6HH58_TENMO</name>
<dbReference type="InterPro" id="IPR043128">
    <property type="entry name" value="Rev_trsase/Diguanyl_cyclase"/>
</dbReference>
<dbReference type="Pfam" id="PF17919">
    <property type="entry name" value="RT_RNaseH_2"/>
    <property type="match status" value="1"/>
</dbReference>
<reference evidence="4" key="1">
    <citation type="journal article" date="2020" name="J Insects Food Feed">
        <title>The yellow mealworm (Tenebrio molitor) genome: a resource for the emerging insects as food and feed industry.</title>
        <authorList>
            <person name="Eriksson T."/>
            <person name="Andere A."/>
            <person name="Kelstrup H."/>
            <person name="Emery V."/>
            <person name="Picard C."/>
        </authorList>
    </citation>
    <scope>NUCLEOTIDE SEQUENCE</scope>
    <source>
        <strain evidence="4">Stoneville</strain>
        <tissue evidence="4">Whole head</tissue>
    </source>
</reference>
<sequence length="640" mass="72953">MNIITNSHRALAEKSVSEQLNQMNRTVKAYLQLDSEEANEELTSNDWALVVIAHAPDPLSQDITWRSRKKDKFNEKVKFENAKPPSELKLHGDNAAEWSFFVQKLNIYLQATKAEKETEEYKGAVLLNCVGDKALKIYNTFKFESVKEKTSFASIQAKFTAYFAPTINVTYERYIFFSREMREEESVDEYVTQLKQLSENCEFGTLSESLIKDRLVLGIRDKNVKDRLLRTKNLDLVKAVEICKAAEITNKQMEILCTTSGRRTDEFQSVMGVRKTEDGQKRVQRQGTASGRDRDGKREEASSRQRGAHFKNHQQTQISSNNFNADNKQSFDANNMYNCNRCGSLHKQLPTNVKELQSFLGIINYLHKFIPNVAELSKPLRELLKKEVVFRWDFEQQKAFEQLKYILTAAPVLRFYDPSKALTLTVDASKDGLGAALLQEGAPVAYASRSLSNTQNCYAQIEKEMLAIVYGAKKFHQYIYGKKVVVETDHKPLTHIFKKSLIDCPMRMQRMLLDLQIYDLDVRYKPGKEMYISDALSRIKMPNDETKIFTNEYEAQFRAYSVTRRVPVDDRTNRAAAAAAEQTPPASLPAVRALIVPEYDGDKLRGEAAAAESNQGFSDVRDAGEVCLSINTITWRSSPA</sequence>
<protein>
    <recommendedName>
        <fullName evidence="3">Reverse transcriptase/retrotransposon-derived protein RNase H-like domain-containing protein</fullName>
    </recommendedName>
</protein>
<dbReference type="PANTHER" id="PTHR37984:SF5">
    <property type="entry name" value="PROTEIN NYNRIN-LIKE"/>
    <property type="match status" value="1"/>
</dbReference>
<feature type="compositionally biased region" description="Basic and acidic residues" evidence="2">
    <location>
        <begin position="291"/>
        <end position="303"/>
    </location>
</feature>
<dbReference type="Gene3D" id="3.30.70.270">
    <property type="match status" value="1"/>
</dbReference>
<evidence type="ECO:0000259" key="3">
    <source>
        <dbReference type="Pfam" id="PF17919"/>
    </source>
</evidence>
<evidence type="ECO:0000313" key="4">
    <source>
        <dbReference type="EMBL" id="KAH0813573.1"/>
    </source>
</evidence>
<dbReference type="FunFam" id="3.30.70.270:FF:000026">
    <property type="entry name" value="Transposon Ty3-G Gag-Pol polyprotein"/>
    <property type="match status" value="1"/>
</dbReference>
<dbReference type="SUPFAM" id="SSF56672">
    <property type="entry name" value="DNA/RNA polymerases"/>
    <property type="match status" value="1"/>
</dbReference>
<keyword evidence="1" id="KW-0511">Multifunctional enzyme</keyword>
<dbReference type="InterPro" id="IPR041577">
    <property type="entry name" value="RT_RNaseH_2"/>
</dbReference>
<reference evidence="4" key="2">
    <citation type="submission" date="2021-08" db="EMBL/GenBank/DDBJ databases">
        <authorList>
            <person name="Eriksson T."/>
        </authorList>
    </citation>
    <scope>NUCLEOTIDE SEQUENCE</scope>
    <source>
        <strain evidence="4">Stoneville</strain>
        <tissue evidence="4">Whole head</tissue>
    </source>
</reference>
<dbReference type="GO" id="GO:0071897">
    <property type="term" value="P:DNA biosynthetic process"/>
    <property type="evidence" value="ECO:0007669"/>
    <property type="project" value="UniProtKB-ARBA"/>
</dbReference>
<dbReference type="CDD" id="cd09274">
    <property type="entry name" value="RNase_HI_RT_Ty3"/>
    <property type="match status" value="1"/>
</dbReference>
<feature type="region of interest" description="Disordered" evidence="2">
    <location>
        <begin position="269"/>
        <end position="325"/>
    </location>
</feature>
<feature type="compositionally biased region" description="Polar residues" evidence="2">
    <location>
        <begin position="313"/>
        <end position="325"/>
    </location>
</feature>
<evidence type="ECO:0000256" key="2">
    <source>
        <dbReference type="SAM" id="MobiDB-lite"/>
    </source>
</evidence>
<dbReference type="Proteomes" id="UP000719412">
    <property type="component" value="Unassembled WGS sequence"/>
</dbReference>
<proteinExistence type="predicted"/>
<accession>A0A8J6HH58</accession>
<evidence type="ECO:0000313" key="5">
    <source>
        <dbReference type="Proteomes" id="UP000719412"/>
    </source>
</evidence>
<dbReference type="InterPro" id="IPR050951">
    <property type="entry name" value="Retrovirus_Pol_polyprotein"/>
</dbReference>
<dbReference type="InterPro" id="IPR043502">
    <property type="entry name" value="DNA/RNA_pol_sf"/>
</dbReference>
<dbReference type="PANTHER" id="PTHR37984">
    <property type="entry name" value="PROTEIN CBG26694"/>
    <property type="match status" value="1"/>
</dbReference>
<organism evidence="4 5">
    <name type="scientific">Tenebrio molitor</name>
    <name type="common">Yellow mealworm beetle</name>
    <dbReference type="NCBI Taxonomy" id="7067"/>
    <lineage>
        <taxon>Eukaryota</taxon>
        <taxon>Metazoa</taxon>
        <taxon>Ecdysozoa</taxon>
        <taxon>Arthropoda</taxon>
        <taxon>Hexapoda</taxon>
        <taxon>Insecta</taxon>
        <taxon>Pterygota</taxon>
        <taxon>Neoptera</taxon>
        <taxon>Endopterygota</taxon>
        <taxon>Coleoptera</taxon>
        <taxon>Polyphaga</taxon>
        <taxon>Cucujiformia</taxon>
        <taxon>Tenebrionidae</taxon>
        <taxon>Tenebrio</taxon>
    </lineage>
</organism>
<dbReference type="EMBL" id="JABDTM020025155">
    <property type="protein sequence ID" value="KAH0813573.1"/>
    <property type="molecule type" value="Genomic_DNA"/>
</dbReference>
<comment type="caution">
    <text evidence="4">The sequence shown here is derived from an EMBL/GenBank/DDBJ whole genome shotgun (WGS) entry which is preliminary data.</text>
</comment>
<gene>
    <name evidence="4" type="ORF">GEV33_009218</name>
</gene>